<dbReference type="RefSeq" id="WP_173134566.1">
    <property type="nucleotide sequence ID" value="NZ_JABRWJ010000017.1"/>
</dbReference>
<evidence type="ECO:0000256" key="5">
    <source>
        <dbReference type="ARBA" id="ARBA00022857"/>
    </source>
</evidence>
<keyword evidence="6" id="KW-0560">Oxidoreductase</keyword>
<protein>
    <submittedName>
        <fullName evidence="10">Alpha/beta hydrolase fold domain-containing protein</fullName>
    </submittedName>
</protein>
<dbReference type="InterPro" id="IPR050775">
    <property type="entry name" value="FAD-binding_Monooxygenases"/>
</dbReference>
<dbReference type="SUPFAM" id="SSF53474">
    <property type="entry name" value="alpha/beta-Hydrolases"/>
    <property type="match status" value="1"/>
</dbReference>
<dbReference type="GO" id="GO:0016787">
    <property type="term" value="F:hydrolase activity"/>
    <property type="evidence" value="ECO:0007669"/>
    <property type="project" value="UniProtKB-KW"/>
</dbReference>
<dbReference type="Pfam" id="PF07859">
    <property type="entry name" value="Abhydrolase_3"/>
    <property type="match status" value="1"/>
</dbReference>
<name>A0ABX2ETT4_9BURK</name>
<keyword evidence="4" id="KW-0274">FAD</keyword>
<evidence type="ECO:0000256" key="7">
    <source>
        <dbReference type="ARBA" id="ARBA00023033"/>
    </source>
</evidence>
<comment type="similarity">
    <text evidence="2">Belongs to the FAD-binding monooxygenase family.</text>
</comment>
<evidence type="ECO:0000256" key="2">
    <source>
        <dbReference type="ARBA" id="ARBA00010139"/>
    </source>
</evidence>
<dbReference type="Proteomes" id="UP000737171">
    <property type="component" value="Unassembled WGS sequence"/>
</dbReference>
<evidence type="ECO:0000256" key="1">
    <source>
        <dbReference type="ARBA" id="ARBA00001974"/>
    </source>
</evidence>
<sequence length="850" mass="92711">MIASGRPLLGAGPASVAARELSIPTRGGSVPARLLLPSAVPEGVVVYLHGGGWVIGALDDFDALARHLADRSRCAVLLLDYRLAPEHPFPAGLHDVEDALRFVAGGGLDRIAGLGASLPLVVAGDSAGGNLATVAAAALRHDVDITLQLLVYPATDSAMAWPSYTRFGDYPFLTSADMRWFYRHYAPESAWADPRISPINATDLAGVAPAWVAVAEHDVLHDEGVAYARRLQSAGVPVELHRYEGVTHGCVRMMNILDTADRMLDEASAAIRAVCRRAPSLATSGVPMNKLNTQRADAPAPRHRRVDAVVVGAGFGGLYALHKLRSLGLEVQGFEAGSGVGGTWFWNRYPGARCDFESVEYSYSFSEELQQEWSWSERYAAQPEILRYINHVADRFDLRPLIRLNTRVVSAVFDRASALWRVTTDAGDTVEARYCVMASGNLSTTKFPDIAGRESFAGDCYHTGQWPAEGVDFTGLRVGVIGTGSSAIQVIPLVAQQAEHLVVFQRTPPYTLPARNRPVAPQEEQAWKRRYNEIREAAKRTISGIAAFCKPTQSALEVSEEERRTAYERHWGDGRTSITRVYNDLLVNEAANATVSKFVQDKVREIVKDPVVAEALVPRHFLGTRRVCLDTDYYETYNRANVTLVDIQRAPIEVITPDAVRTAEKEYPLDALIFATGFDAMTGTLLAIDIRTSDGVTLRDQWSAGPRTYLGLMTHGLPNIFFVTGPGSPSVLTNMILSIEQHVDWIAQCLADMERNGQALIEPELAAQDDWVDHVNGLAAKTLYPRANSWYLGTNVPGKPRVFMPYVGGAEAYRKVCDEVVADGYRGFAFGTAPATPPVRMPEAIGAGAK</sequence>
<keyword evidence="10" id="KW-0378">Hydrolase</keyword>
<evidence type="ECO:0000313" key="11">
    <source>
        <dbReference type="Proteomes" id="UP000737171"/>
    </source>
</evidence>
<organism evidence="10 11">
    <name type="scientific">Pseudaquabacterium terrae</name>
    <dbReference type="NCBI Taxonomy" id="2732868"/>
    <lineage>
        <taxon>Bacteria</taxon>
        <taxon>Pseudomonadati</taxon>
        <taxon>Pseudomonadota</taxon>
        <taxon>Betaproteobacteria</taxon>
        <taxon>Burkholderiales</taxon>
        <taxon>Sphaerotilaceae</taxon>
        <taxon>Pseudaquabacterium</taxon>
    </lineage>
</organism>
<evidence type="ECO:0000313" key="10">
    <source>
        <dbReference type="EMBL" id="NRF72057.1"/>
    </source>
</evidence>
<keyword evidence="7" id="KW-0503">Monooxygenase</keyword>
<dbReference type="InterPro" id="IPR013094">
    <property type="entry name" value="AB_hydrolase_3"/>
</dbReference>
<dbReference type="PANTHER" id="PTHR43098:SF3">
    <property type="entry name" value="L-ORNITHINE N(5)-MONOOXYGENASE-RELATED"/>
    <property type="match status" value="1"/>
</dbReference>
<dbReference type="Gene3D" id="3.40.50.1820">
    <property type="entry name" value="alpha/beta hydrolase"/>
    <property type="match status" value="1"/>
</dbReference>
<keyword evidence="3" id="KW-0285">Flavoprotein</keyword>
<dbReference type="Pfam" id="PF13738">
    <property type="entry name" value="Pyr_redox_3"/>
    <property type="match status" value="1"/>
</dbReference>
<dbReference type="PROSITE" id="PS01174">
    <property type="entry name" value="LIPASE_GDXG_SER"/>
    <property type="match status" value="1"/>
</dbReference>
<dbReference type="InterPro" id="IPR029058">
    <property type="entry name" value="AB_hydrolase_fold"/>
</dbReference>
<evidence type="ECO:0000256" key="6">
    <source>
        <dbReference type="ARBA" id="ARBA00023002"/>
    </source>
</evidence>
<dbReference type="Gene3D" id="3.50.50.60">
    <property type="entry name" value="FAD/NAD(P)-binding domain"/>
    <property type="match status" value="3"/>
</dbReference>
<keyword evidence="11" id="KW-1185">Reference proteome</keyword>
<dbReference type="EMBL" id="JABRWJ010000017">
    <property type="protein sequence ID" value="NRF72057.1"/>
    <property type="molecule type" value="Genomic_DNA"/>
</dbReference>
<dbReference type="SUPFAM" id="SSF51905">
    <property type="entry name" value="FAD/NAD(P)-binding domain"/>
    <property type="match status" value="1"/>
</dbReference>
<keyword evidence="5" id="KW-0521">NADP</keyword>
<comment type="cofactor">
    <cofactor evidence="1">
        <name>FAD</name>
        <dbReference type="ChEBI" id="CHEBI:57692"/>
    </cofactor>
</comment>
<feature type="domain" description="Alpha/beta hydrolase fold-3" evidence="9">
    <location>
        <begin position="45"/>
        <end position="251"/>
    </location>
</feature>
<dbReference type="PANTHER" id="PTHR43098">
    <property type="entry name" value="L-ORNITHINE N(5)-MONOOXYGENASE-RELATED"/>
    <property type="match status" value="1"/>
</dbReference>
<accession>A0ABX2ETT4</accession>
<proteinExistence type="inferred from homology"/>
<reference evidence="10 11" key="1">
    <citation type="submission" date="2020-05" db="EMBL/GenBank/DDBJ databases">
        <title>Aquincola sp. isolate from soil.</title>
        <authorList>
            <person name="Han J."/>
            <person name="Kim D.-U."/>
        </authorList>
    </citation>
    <scope>NUCLEOTIDE SEQUENCE [LARGE SCALE GENOMIC DNA]</scope>
    <source>
        <strain evidence="10 11">S2</strain>
    </source>
</reference>
<evidence type="ECO:0000256" key="3">
    <source>
        <dbReference type="ARBA" id="ARBA00022630"/>
    </source>
</evidence>
<evidence type="ECO:0000256" key="8">
    <source>
        <dbReference type="PROSITE-ProRule" id="PRU10038"/>
    </source>
</evidence>
<dbReference type="InterPro" id="IPR036188">
    <property type="entry name" value="FAD/NAD-bd_sf"/>
</dbReference>
<comment type="caution">
    <text evidence="10">The sequence shown here is derived from an EMBL/GenBank/DDBJ whole genome shotgun (WGS) entry which is preliminary data.</text>
</comment>
<feature type="active site" evidence="8">
    <location>
        <position position="126"/>
    </location>
</feature>
<evidence type="ECO:0000259" key="9">
    <source>
        <dbReference type="Pfam" id="PF07859"/>
    </source>
</evidence>
<evidence type="ECO:0000256" key="4">
    <source>
        <dbReference type="ARBA" id="ARBA00022827"/>
    </source>
</evidence>
<dbReference type="InterPro" id="IPR033140">
    <property type="entry name" value="Lipase_GDXG_put_SER_AS"/>
</dbReference>
<gene>
    <name evidence="10" type="ORF">HLB44_34245</name>
</gene>